<dbReference type="NCBIfam" id="TIGR00741">
    <property type="entry name" value="yfiA"/>
    <property type="match status" value="1"/>
</dbReference>
<dbReference type="PANTHER" id="PTHR33231:SF1">
    <property type="entry name" value="30S RIBOSOMAL PROTEIN"/>
    <property type="match status" value="1"/>
</dbReference>
<dbReference type="InterPro" id="IPR036567">
    <property type="entry name" value="RHF-like"/>
</dbReference>
<dbReference type="InterPro" id="IPR050574">
    <property type="entry name" value="HPF/YfiA_ribosome-assoc"/>
</dbReference>
<dbReference type="Gene3D" id="3.30.160.100">
    <property type="entry name" value="Ribosome hibernation promotion factor-like"/>
    <property type="match status" value="1"/>
</dbReference>
<keyword evidence="1" id="KW-0810">Translation regulation</keyword>
<dbReference type="Gene3D" id="3.30.505.50">
    <property type="entry name" value="Sigma 54 modulation/S30EA ribosomal protein, C-terminal domain"/>
    <property type="match status" value="1"/>
</dbReference>
<evidence type="ECO:0000256" key="1">
    <source>
        <dbReference type="ARBA" id="ARBA00022845"/>
    </source>
</evidence>
<dbReference type="InterPro" id="IPR032528">
    <property type="entry name" value="Ribosom_S30AE_C"/>
</dbReference>
<dbReference type="PANTHER" id="PTHR33231">
    <property type="entry name" value="30S RIBOSOMAL PROTEIN"/>
    <property type="match status" value="1"/>
</dbReference>
<dbReference type="InterPro" id="IPR003489">
    <property type="entry name" value="RHF/RaiA"/>
</dbReference>
<dbReference type="GO" id="GO:0043024">
    <property type="term" value="F:ribosomal small subunit binding"/>
    <property type="evidence" value="ECO:0007669"/>
    <property type="project" value="TreeGrafter"/>
</dbReference>
<reference evidence="3" key="1">
    <citation type="submission" date="2020-05" db="EMBL/GenBank/DDBJ databases">
        <authorList>
            <person name="Chiriac C."/>
            <person name="Salcher M."/>
            <person name="Ghai R."/>
            <person name="Kavagutti S V."/>
        </authorList>
    </citation>
    <scope>NUCLEOTIDE SEQUENCE</scope>
</reference>
<gene>
    <name evidence="3" type="ORF">UFOPK1726_00970</name>
</gene>
<dbReference type="GO" id="GO:0045900">
    <property type="term" value="P:negative regulation of translational elongation"/>
    <property type="evidence" value="ECO:0007669"/>
    <property type="project" value="TreeGrafter"/>
</dbReference>
<name>A0A6J6EYE1_9ZZZZ</name>
<dbReference type="Pfam" id="PF02482">
    <property type="entry name" value="Ribosomal_S30AE"/>
    <property type="match status" value="1"/>
</dbReference>
<sequence>MEIQIHSKTSHLSDPFKERVQDRLSRMERFGIKIDRVDVEVNLEQNPRHGDGAHKVQLTSRGSGPLIRAEAANSDNISAFDMAAEKFELQLRKVHERSKDVKHVSLKEMPLATPAAIESDEVVDDYQIVREKSLIAEKMSRQQAIDALEMLDHDFYLFIDEQNNKPSVMYRRRGYSYGVIAFEIS</sequence>
<feature type="domain" description="Sigma 54 modulation/S30EA ribosomal protein C-terminal" evidence="2">
    <location>
        <begin position="126"/>
        <end position="179"/>
    </location>
</feature>
<evidence type="ECO:0000313" key="3">
    <source>
        <dbReference type="EMBL" id="CAB4581670.1"/>
    </source>
</evidence>
<dbReference type="GO" id="GO:0022627">
    <property type="term" value="C:cytosolic small ribosomal subunit"/>
    <property type="evidence" value="ECO:0007669"/>
    <property type="project" value="TreeGrafter"/>
</dbReference>
<evidence type="ECO:0000259" key="2">
    <source>
        <dbReference type="Pfam" id="PF16321"/>
    </source>
</evidence>
<dbReference type="AlphaFoldDB" id="A0A6J6EYE1"/>
<protein>
    <submittedName>
        <fullName evidence="3">Unannotated protein</fullName>
    </submittedName>
</protein>
<accession>A0A6J6EYE1</accession>
<organism evidence="3">
    <name type="scientific">freshwater metagenome</name>
    <dbReference type="NCBI Taxonomy" id="449393"/>
    <lineage>
        <taxon>unclassified sequences</taxon>
        <taxon>metagenomes</taxon>
        <taxon>ecological metagenomes</taxon>
    </lineage>
</organism>
<dbReference type="Pfam" id="PF16321">
    <property type="entry name" value="Ribosom_S30AE_C"/>
    <property type="match status" value="1"/>
</dbReference>
<dbReference type="CDD" id="cd00552">
    <property type="entry name" value="RaiA"/>
    <property type="match status" value="1"/>
</dbReference>
<dbReference type="InterPro" id="IPR038416">
    <property type="entry name" value="Ribosom_S30AE_C_sf"/>
</dbReference>
<dbReference type="EMBL" id="CAEZTT010000122">
    <property type="protein sequence ID" value="CAB4581670.1"/>
    <property type="molecule type" value="Genomic_DNA"/>
</dbReference>
<dbReference type="SUPFAM" id="SSF69754">
    <property type="entry name" value="Ribosome binding protein Y (YfiA homologue)"/>
    <property type="match status" value="1"/>
</dbReference>
<proteinExistence type="predicted"/>